<evidence type="ECO:0000256" key="4">
    <source>
        <dbReference type="ARBA" id="ARBA00023163"/>
    </source>
</evidence>
<evidence type="ECO:0000313" key="7">
    <source>
        <dbReference type="Proteomes" id="UP000193061"/>
    </source>
</evidence>
<dbReference type="Gene3D" id="1.10.10.10">
    <property type="entry name" value="Winged helix-like DNA-binding domain superfamily/Winged helix DNA-binding domain"/>
    <property type="match status" value="1"/>
</dbReference>
<organism evidence="6 7">
    <name type="scientific">Roseovarius albus</name>
    <dbReference type="NCBI Taxonomy" id="1247867"/>
    <lineage>
        <taxon>Bacteria</taxon>
        <taxon>Pseudomonadati</taxon>
        <taxon>Pseudomonadota</taxon>
        <taxon>Alphaproteobacteria</taxon>
        <taxon>Rhodobacterales</taxon>
        <taxon>Roseobacteraceae</taxon>
        <taxon>Roseovarius</taxon>
    </lineage>
</organism>
<dbReference type="PANTHER" id="PTHR30427">
    <property type="entry name" value="TRANSCRIPTIONAL ACTIVATOR PROTEIN LYSR"/>
    <property type="match status" value="1"/>
</dbReference>
<evidence type="ECO:0000259" key="5">
    <source>
        <dbReference type="PROSITE" id="PS50931"/>
    </source>
</evidence>
<dbReference type="GO" id="GO:0003700">
    <property type="term" value="F:DNA-binding transcription factor activity"/>
    <property type="evidence" value="ECO:0007669"/>
    <property type="project" value="InterPro"/>
</dbReference>
<dbReference type="Gene3D" id="3.40.190.290">
    <property type="match status" value="1"/>
</dbReference>
<feature type="domain" description="HTH lysR-type" evidence="5">
    <location>
        <begin position="1"/>
        <end position="58"/>
    </location>
</feature>
<dbReference type="PRINTS" id="PR00039">
    <property type="entry name" value="HTHLYSR"/>
</dbReference>
<name>A0A1X7AA02_9RHOB</name>
<dbReference type="PANTHER" id="PTHR30427:SF1">
    <property type="entry name" value="TRANSCRIPTIONAL ACTIVATOR PROTEIN LYSR"/>
    <property type="match status" value="1"/>
</dbReference>
<keyword evidence="2" id="KW-0805">Transcription regulation</keyword>
<comment type="similarity">
    <text evidence="1">Belongs to the LysR transcriptional regulatory family.</text>
</comment>
<dbReference type="InterPro" id="IPR000847">
    <property type="entry name" value="LysR_HTH_N"/>
</dbReference>
<dbReference type="Pfam" id="PF00126">
    <property type="entry name" value="HTH_1"/>
    <property type="match status" value="1"/>
</dbReference>
<dbReference type="SUPFAM" id="SSF53850">
    <property type="entry name" value="Periplasmic binding protein-like II"/>
    <property type="match status" value="1"/>
</dbReference>
<dbReference type="PROSITE" id="PS50931">
    <property type="entry name" value="HTH_LYSR"/>
    <property type="match status" value="1"/>
</dbReference>
<dbReference type="OrthoDB" id="8479870at2"/>
<dbReference type="RefSeq" id="WP_159454122.1">
    <property type="nucleotide sequence ID" value="NZ_FWFX01000026.1"/>
</dbReference>
<proteinExistence type="inferred from homology"/>
<evidence type="ECO:0000256" key="2">
    <source>
        <dbReference type="ARBA" id="ARBA00023015"/>
    </source>
</evidence>
<evidence type="ECO:0000256" key="3">
    <source>
        <dbReference type="ARBA" id="ARBA00023125"/>
    </source>
</evidence>
<dbReference type="EMBL" id="FWFX01000026">
    <property type="protein sequence ID" value="SLN73923.1"/>
    <property type="molecule type" value="Genomic_DNA"/>
</dbReference>
<dbReference type="InterPro" id="IPR005119">
    <property type="entry name" value="LysR_subst-bd"/>
</dbReference>
<evidence type="ECO:0000313" key="6">
    <source>
        <dbReference type="EMBL" id="SLN73923.1"/>
    </source>
</evidence>
<dbReference type="GO" id="GO:0010628">
    <property type="term" value="P:positive regulation of gene expression"/>
    <property type="evidence" value="ECO:0007669"/>
    <property type="project" value="TreeGrafter"/>
</dbReference>
<dbReference type="Pfam" id="PF03466">
    <property type="entry name" value="LysR_substrate"/>
    <property type="match status" value="1"/>
</dbReference>
<evidence type="ECO:0000256" key="1">
    <source>
        <dbReference type="ARBA" id="ARBA00009437"/>
    </source>
</evidence>
<accession>A0A1X7AA02</accession>
<dbReference type="InterPro" id="IPR036388">
    <property type="entry name" value="WH-like_DNA-bd_sf"/>
</dbReference>
<dbReference type="GO" id="GO:0009089">
    <property type="term" value="P:lysine biosynthetic process via diaminopimelate"/>
    <property type="evidence" value="ECO:0007669"/>
    <property type="project" value="TreeGrafter"/>
</dbReference>
<dbReference type="InterPro" id="IPR036390">
    <property type="entry name" value="WH_DNA-bd_sf"/>
</dbReference>
<reference evidence="6 7" key="1">
    <citation type="submission" date="2017-03" db="EMBL/GenBank/DDBJ databases">
        <authorList>
            <person name="Afonso C.L."/>
            <person name="Miller P.J."/>
            <person name="Scott M.A."/>
            <person name="Spackman E."/>
            <person name="Goraichik I."/>
            <person name="Dimitrov K.M."/>
            <person name="Suarez D.L."/>
            <person name="Swayne D.E."/>
        </authorList>
    </citation>
    <scope>NUCLEOTIDE SEQUENCE [LARGE SCALE GENOMIC DNA]</scope>
    <source>
        <strain evidence="6 7">CECT 7450</strain>
    </source>
</reference>
<gene>
    <name evidence="6" type="primary">hcaR_2</name>
    <name evidence="6" type="ORF">ROA7450_04185</name>
</gene>
<protein>
    <submittedName>
        <fullName evidence="6">Hca operon transcriptional activator</fullName>
    </submittedName>
</protein>
<keyword evidence="7" id="KW-1185">Reference proteome</keyword>
<sequence length="296" mass="32826">MQIREIECFQAIMTAGTMTRAAQMLGISQPAVSNTISTLEHRLGFQLFLRKSGRLQPTPEAMIFYDDAQRLLEAVVRANEAATRLRQGETGHLTISAFPGVSIKFLPDLISKFLATRENVKVRLLSRSSHILIEQLPSQMFDIAVAEKPSQFVGVDAEQFTYRCHCIMAPDHPLAKQELLTPRDLDGVPFAALFRDHMTTYQIARAFSDAKAHWNVVLEAQYFASLIEFAQSGNAVALVDPINSQGLDGGLVSIPFKPSIQYQIGVLTPQDKPVSKVAAAFLELMRTELSKNAMSF</sequence>
<dbReference type="SUPFAM" id="SSF46785">
    <property type="entry name" value="Winged helix' DNA-binding domain"/>
    <property type="match status" value="1"/>
</dbReference>
<dbReference type="AlphaFoldDB" id="A0A1X7AA02"/>
<dbReference type="Proteomes" id="UP000193061">
    <property type="component" value="Unassembled WGS sequence"/>
</dbReference>
<keyword evidence="4" id="KW-0804">Transcription</keyword>
<dbReference type="GO" id="GO:0043565">
    <property type="term" value="F:sequence-specific DNA binding"/>
    <property type="evidence" value="ECO:0007669"/>
    <property type="project" value="TreeGrafter"/>
</dbReference>
<keyword evidence="3" id="KW-0238">DNA-binding</keyword>